<accession>A0A3M9MP87</accession>
<dbReference type="InterPro" id="IPR036465">
    <property type="entry name" value="vWFA_dom_sf"/>
</dbReference>
<evidence type="ECO:0000259" key="6">
    <source>
        <dbReference type="PROSITE" id="PS50234"/>
    </source>
</evidence>
<comment type="caution">
    <text evidence="7">The sequence shown here is derived from an EMBL/GenBank/DDBJ whole genome shotgun (WGS) entry which is preliminary data.</text>
</comment>
<dbReference type="Gene3D" id="3.40.50.410">
    <property type="entry name" value="von Willebrand factor, type A domain"/>
    <property type="match status" value="1"/>
</dbReference>
<dbReference type="EMBL" id="RJJE01000017">
    <property type="protein sequence ID" value="RNI27352.1"/>
    <property type="molecule type" value="Genomic_DNA"/>
</dbReference>
<dbReference type="PROSITE" id="PS50234">
    <property type="entry name" value="VWFA"/>
    <property type="match status" value="1"/>
</dbReference>
<name>A0A3M9MP87_9BACT</name>
<dbReference type="Proteomes" id="UP000271010">
    <property type="component" value="Unassembled WGS sequence"/>
</dbReference>
<dbReference type="SMART" id="SM00327">
    <property type="entry name" value="VWA"/>
    <property type="match status" value="1"/>
</dbReference>
<dbReference type="Pfam" id="PF13519">
    <property type="entry name" value="VWA_2"/>
    <property type="match status" value="1"/>
</dbReference>
<keyword evidence="3 5" id="KW-1133">Transmembrane helix</keyword>
<evidence type="ECO:0000313" key="8">
    <source>
        <dbReference type="Proteomes" id="UP000271010"/>
    </source>
</evidence>
<dbReference type="RefSeq" id="WP_123133820.1">
    <property type="nucleotide sequence ID" value="NZ_JBHMAD010000012.1"/>
</dbReference>
<dbReference type="AlphaFoldDB" id="A0A3M9MP87"/>
<reference evidence="7 8" key="1">
    <citation type="submission" date="2018-11" db="EMBL/GenBank/DDBJ databases">
        <title>Rufibacter latericius sp. nov., isolated from water in Baiyang Lake.</title>
        <authorList>
            <person name="Yang Y."/>
        </authorList>
    </citation>
    <scope>NUCLEOTIDE SEQUENCE [LARGE SCALE GENOMIC DNA]</scope>
    <source>
        <strain evidence="7 8">MCC P1</strain>
    </source>
</reference>
<keyword evidence="8" id="KW-1185">Reference proteome</keyword>
<sequence>MTWYLPFTFMESFFFLLFVVLYGGYLFRIKRLAHQFSQKANAIWVKAIIRSLYMALLVVALLGPSFGAMTKEIRTNGKDVYLAVDLSQSMHAVDVPPSRLEKVKLELLDFIKNSNADRIGLIGFSSEAFVISPLTYDHSALELYIQSLRTSLAPPDAAQLSPVLELALQKFRGSGDNRDTERSKILVVFSDGETFGENLRGPTLALQNQGVHIYSMGVGSYAGGKIPEGRRYKQDRDGKTVITRLEPDGLKQIARRTSGDYFEINPNLSEMPRLLSAVNAVKSEFRQTKVVEVAANKYLYPLLVALFLIALDVLWTLQVLRI</sequence>
<feature type="transmembrane region" description="Helical" evidence="5">
    <location>
        <begin position="6"/>
        <end position="27"/>
    </location>
</feature>
<evidence type="ECO:0000256" key="3">
    <source>
        <dbReference type="ARBA" id="ARBA00022989"/>
    </source>
</evidence>
<gene>
    <name evidence="7" type="ORF">EFA69_14500</name>
</gene>
<keyword evidence="1" id="KW-1003">Cell membrane</keyword>
<keyword evidence="4 5" id="KW-0472">Membrane</keyword>
<dbReference type="PANTHER" id="PTHR22550">
    <property type="entry name" value="SPORE GERMINATION PROTEIN"/>
    <property type="match status" value="1"/>
</dbReference>
<dbReference type="SUPFAM" id="SSF53300">
    <property type="entry name" value="vWA-like"/>
    <property type="match status" value="1"/>
</dbReference>
<evidence type="ECO:0000256" key="4">
    <source>
        <dbReference type="ARBA" id="ARBA00023136"/>
    </source>
</evidence>
<organism evidence="7 8">
    <name type="scientific">Rufibacter immobilis</name>
    <dbReference type="NCBI Taxonomy" id="1348778"/>
    <lineage>
        <taxon>Bacteria</taxon>
        <taxon>Pseudomonadati</taxon>
        <taxon>Bacteroidota</taxon>
        <taxon>Cytophagia</taxon>
        <taxon>Cytophagales</taxon>
        <taxon>Hymenobacteraceae</taxon>
        <taxon>Rufibacter</taxon>
    </lineage>
</organism>
<feature type="domain" description="VWFA" evidence="6">
    <location>
        <begin position="79"/>
        <end position="278"/>
    </location>
</feature>
<dbReference type="PANTHER" id="PTHR22550:SF5">
    <property type="entry name" value="LEUCINE ZIPPER PROTEIN 4"/>
    <property type="match status" value="1"/>
</dbReference>
<evidence type="ECO:0000256" key="5">
    <source>
        <dbReference type="SAM" id="Phobius"/>
    </source>
</evidence>
<evidence type="ECO:0000256" key="1">
    <source>
        <dbReference type="ARBA" id="ARBA00022475"/>
    </source>
</evidence>
<proteinExistence type="predicted"/>
<evidence type="ECO:0000313" key="7">
    <source>
        <dbReference type="EMBL" id="RNI27352.1"/>
    </source>
</evidence>
<feature type="transmembrane region" description="Helical" evidence="5">
    <location>
        <begin position="298"/>
        <end position="317"/>
    </location>
</feature>
<feature type="transmembrane region" description="Helical" evidence="5">
    <location>
        <begin position="47"/>
        <end position="66"/>
    </location>
</feature>
<dbReference type="InterPro" id="IPR050768">
    <property type="entry name" value="UPF0353/GerABKA_families"/>
</dbReference>
<evidence type="ECO:0000256" key="2">
    <source>
        <dbReference type="ARBA" id="ARBA00022692"/>
    </source>
</evidence>
<keyword evidence="2 5" id="KW-0812">Transmembrane</keyword>
<protein>
    <submittedName>
        <fullName evidence="7">VWA domain-containing protein</fullName>
    </submittedName>
</protein>
<dbReference type="OrthoDB" id="6206554at2"/>
<dbReference type="InterPro" id="IPR002035">
    <property type="entry name" value="VWF_A"/>
</dbReference>